<evidence type="ECO:0000313" key="1">
    <source>
        <dbReference type="EMBL" id="QQO08139.1"/>
    </source>
</evidence>
<dbReference type="NCBIfam" id="TIGR02453">
    <property type="entry name" value="TIGR02453 family protein"/>
    <property type="match status" value="1"/>
</dbReference>
<dbReference type="InterPro" id="IPR015996">
    <property type="entry name" value="UCP028451"/>
</dbReference>
<dbReference type="KEGG" id="bhc:JFL75_14475"/>
<sequence length="224" mass="26606">MGSRIIIYFLSELEYNNSVFWMNENNGFYRDAKNEFQTLTKRIVRQISSFDESVANLQKNDVIFGLDRDTRFRREKRPYSTCFSADIPSKNNKMPVFAAYRIYIRPASSAIMGGIFETRYPEMADTIRKYMIEHCDEFLEIIDDYIFKHTFTIFGEKLRQIPWYIDTNHPLTELLMNKSWIVSYPIDNSQLEFPDILIDCIIEKFKIMQPFINFFNKALEPAAI</sequence>
<proteinExistence type="predicted"/>
<dbReference type="AlphaFoldDB" id="A0A7T7XKM1"/>
<gene>
    <name evidence="1" type="ORF">JFL75_14475</name>
</gene>
<protein>
    <submittedName>
        <fullName evidence="1">DUF2461 domain-containing protein</fullName>
    </submittedName>
</protein>
<evidence type="ECO:0000313" key="2">
    <source>
        <dbReference type="Proteomes" id="UP000595917"/>
    </source>
</evidence>
<keyword evidence="2" id="KW-1185">Reference proteome</keyword>
<dbReference type="InterPro" id="IPR012808">
    <property type="entry name" value="CHP02453"/>
</dbReference>
<name>A0A7T7XKM1_9SPIR</name>
<dbReference type="PANTHER" id="PTHR36452:SF1">
    <property type="entry name" value="DUF2461 DOMAIN-CONTAINING PROTEIN"/>
    <property type="match status" value="1"/>
</dbReference>
<dbReference type="Pfam" id="PF09365">
    <property type="entry name" value="DUF2461"/>
    <property type="match status" value="1"/>
</dbReference>
<dbReference type="Proteomes" id="UP000595917">
    <property type="component" value="Chromosome"/>
</dbReference>
<dbReference type="PIRSF" id="PIRSF028451">
    <property type="entry name" value="UCP028451"/>
    <property type="match status" value="1"/>
</dbReference>
<accession>A0A7T7XKM1</accession>
<dbReference type="PANTHER" id="PTHR36452">
    <property type="entry name" value="CHROMOSOME 12, WHOLE GENOME SHOTGUN SEQUENCE"/>
    <property type="match status" value="1"/>
</dbReference>
<dbReference type="RefSeq" id="WP_215625445.1">
    <property type="nucleotide sequence ID" value="NZ_CP067089.2"/>
</dbReference>
<reference evidence="1" key="1">
    <citation type="submission" date="2021-01" db="EMBL/GenBank/DDBJ databases">
        <title>Description of Breznakiella homolactica.</title>
        <authorList>
            <person name="Song Y."/>
            <person name="Brune A."/>
        </authorList>
    </citation>
    <scope>NUCLEOTIDE SEQUENCE</scope>
    <source>
        <strain evidence="1">RmG30</strain>
    </source>
</reference>
<organism evidence="1 2">
    <name type="scientific">Breznakiella homolactica</name>
    <dbReference type="NCBI Taxonomy" id="2798577"/>
    <lineage>
        <taxon>Bacteria</taxon>
        <taxon>Pseudomonadati</taxon>
        <taxon>Spirochaetota</taxon>
        <taxon>Spirochaetia</taxon>
        <taxon>Spirochaetales</taxon>
        <taxon>Breznakiellaceae</taxon>
        <taxon>Breznakiella</taxon>
    </lineage>
</organism>
<dbReference type="EMBL" id="CP067089">
    <property type="protein sequence ID" value="QQO08139.1"/>
    <property type="molecule type" value="Genomic_DNA"/>
</dbReference>